<reference evidence="3" key="1">
    <citation type="submission" date="2017-02" db="UniProtKB">
        <authorList>
            <consortium name="WormBaseParasite"/>
        </authorList>
    </citation>
    <scope>IDENTIFICATION</scope>
</reference>
<protein>
    <submittedName>
        <fullName evidence="3">Tnp_DDE_dom domain-containing protein</fullName>
    </submittedName>
</protein>
<gene>
    <name evidence="1" type="ORF">NBR_LOCUS22622</name>
</gene>
<name>A0A0N4YZE9_NIPBR</name>
<dbReference type="EMBL" id="UYSL01028543">
    <property type="protein sequence ID" value="VDL87583.1"/>
    <property type="molecule type" value="Genomic_DNA"/>
</dbReference>
<sequence length="50" mass="5966">MLDLMGTAIDGRNVRPCDEWIAPRKWLKSRRSRFNALFSVAHKYLELCHY</sequence>
<dbReference type="Proteomes" id="UP000271162">
    <property type="component" value="Unassembled WGS sequence"/>
</dbReference>
<accession>A0A0N4YZE9</accession>
<keyword evidence="2" id="KW-1185">Reference proteome</keyword>
<reference evidence="1 2" key="2">
    <citation type="submission" date="2018-11" db="EMBL/GenBank/DDBJ databases">
        <authorList>
            <consortium name="Pathogen Informatics"/>
        </authorList>
    </citation>
    <scope>NUCLEOTIDE SEQUENCE [LARGE SCALE GENOMIC DNA]</scope>
</reference>
<evidence type="ECO:0000313" key="3">
    <source>
        <dbReference type="WBParaSite" id="NBR_0002262101-mRNA-1"/>
    </source>
</evidence>
<proteinExistence type="predicted"/>
<evidence type="ECO:0000313" key="1">
    <source>
        <dbReference type="EMBL" id="VDL87583.1"/>
    </source>
</evidence>
<evidence type="ECO:0000313" key="2">
    <source>
        <dbReference type="Proteomes" id="UP000271162"/>
    </source>
</evidence>
<dbReference type="AlphaFoldDB" id="A0A0N4YZE9"/>
<dbReference type="WBParaSite" id="NBR_0002262101-mRNA-1">
    <property type="protein sequence ID" value="NBR_0002262101-mRNA-1"/>
    <property type="gene ID" value="NBR_0002262101"/>
</dbReference>
<organism evidence="3">
    <name type="scientific">Nippostrongylus brasiliensis</name>
    <name type="common">Rat hookworm</name>
    <dbReference type="NCBI Taxonomy" id="27835"/>
    <lineage>
        <taxon>Eukaryota</taxon>
        <taxon>Metazoa</taxon>
        <taxon>Ecdysozoa</taxon>
        <taxon>Nematoda</taxon>
        <taxon>Chromadorea</taxon>
        <taxon>Rhabditida</taxon>
        <taxon>Rhabditina</taxon>
        <taxon>Rhabditomorpha</taxon>
        <taxon>Strongyloidea</taxon>
        <taxon>Heligmosomidae</taxon>
        <taxon>Nippostrongylus</taxon>
    </lineage>
</organism>
<dbReference type="STRING" id="27835.A0A0N4YZE9"/>